<dbReference type="InParanoid" id="A0A804NEY8"/>
<dbReference type="Proteomes" id="UP000007305">
    <property type="component" value="Chromosome 3"/>
</dbReference>
<dbReference type="AlphaFoldDB" id="A0A804NEY8"/>
<reference evidence="2" key="2">
    <citation type="submission" date="2019-07" db="EMBL/GenBank/DDBJ databases">
        <authorList>
            <person name="Seetharam A."/>
            <person name="Woodhouse M."/>
            <person name="Cannon E."/>
        </authorList>
    </citation>
    <scope>NUCLEOTIDE SEQUENCE [LARGE SCALE GENOMIC DNA]</scope>
    <source>
        <strain evidence="2">cv. B73</strain>
    </source>
</reference>
<reference evidence="3" key="1">
    <citation type="submission" date="2015-12" db="EMBL/GenBank/DDBJ databases">
        <title>Update maize B73 reference genome by single molecule sequencing technologies.</title>
        <authorList>
            <consortium name="Maize Genome Sequencing Project"/>
            <person name="Ware D."/>
        </authorList>
    </citation>
    <scope>NUCLEOTIDE SEQUENCE [LARGE SCALE GENOMIC DNA]</scope>
    <source>
        <strain evidence="3">cv. B73</strain>
    </source>
</reference>
<evidence type="ECO:0000256" key="1">
    <source>
        <dbReference type="SAM" id="MobiDB-lite"/>
    </source>
</evidence>
<protein>
    <submittedName>
        <fullName evidence="2">Uncharacterized protein</fullName>
    </submittedName>
</protein>
<reference evidence="2" key="3">
    <citation type="submission" date="2021-05" db="UniProtKB">
        <authorList>
            <consortium name="EnsemblPlants"/>
        </authorList>
    </citation>
    <scope>IDENTIFICATION</scope>
    <source>
        <strain evidence="2">cv. B73</strain>
    </source>
</reference>
<evidence type="ECO:0000313" key="3">
    <source>
        <dbReference type="Proteomes" id="UP000007305"/>
    </source>
</evidence>
<dbReference type="EnsemblPlants" id="Zm00001eb156290_T001">
    <property type="protein sequence ID" value="Zm00001eb156290_P001"/>
    <property type="gene ID" value="Zm00001eb156290"/>
</dbReference>
<keyword evidence="3" id="KW-1185">Reference proteome</keyword>
<name>A0A804NEY8_MAIZE</name>
<evidence type="ECO:0000313" key="2">
    <source>
        <dbReference type="EnsemblPlants" id="Zm00001eb156290_P001"/>
    </source>
</evidence>
<sequence length="138" mass="15524">MGVGVAIPLRRRLCPPPWARTATPPRLSLAACERPPRVFSTWRRLSPGFLGWLPGFGVRSSACGRGKNGLVSRWLFQESLSFGNMTHEKMNKNMPLPSQARSVSPYEQSPSHPDRVEPDEIFQLHRRCGVVLRSGHEH</sequence>
<accession>A0A804NEY8</accession>
<dbReference type="Gramene" id="Zm00001eb156290_T001">
    <property type="protein sequence ID" value="Zm00001eb156290_P001"/>
    <property type="gene ID" value="Zm00001eb156290"/>
</dbReference>
<organism evidence="2 3">
    <name type="scientific">Zea mays</name>
    <name type="common">Maize</name>
    <dbReference type="NCBI Taxonomy" id="4577"/>
    <lineage>
        <taxon>Eukaryota</taxon>
        <taxon>Viridiplantae</taxon>
        <taxon>Streptophyta</taxon>
        <taxon>Embryophyta</taxon>
        <taxon>Tracheophyta</taxon>
        <taxon>Spermatophyta</taxon>
        <taxon>Magnoliopsida</taxon>
        <taxon>Liliopsida</taxon>
        <taxon>Poales</taxon>
        <taxon>Poaceae</taxon>
        <taxon>PACMAD clade</taxon>
        <taxon>Panicoideae</taxon>
        <taxon>Andropogonodae</taxon>
        <taxon>Andropogoneae</taxon>
        <taxon>Tripsacinae</taxon>
        <taxon>Zea</taxon>
    </lineage>
</organism>
<feature type="compositionally biased region" description="Polar residues" evidence="1">
    <location>
        <begin position="99"/>
        <end position="111"/>
    </location>
</feature>
<proteinExistence type="predicted"/>
<feature type="region of interest" description="Disordered" evidence="1">
    <location>
        <begin position="87"/>
        <end position="117"/>
    </location>
</feature>